<dbReference type="SMART" id="SM01057">
    <property type="entry name" value="Carb_anhydrase"/>
    <property type="match status" value="1"/>
</dbReference>
<dbReference type="GO" id="GO:0004725">
    <property type="term" value="F:protein tyrosine phosphatase activity"/>
    <property type="evidence" value="ECO:0007669"/>
    <property type="project" value="UniProtKB-EC"/>
</dbReference>
<dbReference type="Pfam" id="PF00194">
    <property type="entry name" value="Carb_anhydrase"/>
    <property type="match status" value="1"/>
</dbReference>
<feature type="compositionally biased region" description="Polar residues" evidence="14">
    <location>
        <begin position="989"/>
        <end position="1024"/>
    </location>
</feature>
<feature type="domain" description="Tyrosine-protein phosphatase" evidence="16">
    <location>
        <begin position="1246"/>
        <end position="1514"/>
    </location>
</feature>
<dbReference type="FunFam" id="3.90.190.10:FF:000016">
    <property type="entry name" value="receptor-type tyrosine-protein phosphatase gamma isoform X1"/>
    <property type="match status" value="1"/>
</dbReference>
<evidence type="ECO:0000256" key="11">
    <source>
        <dbReference type="ARBA" id="ARBA00023157"/>
    </source>
</evidence>
<dbReference type="PROSITE" id="PS51144">
    <property type="entry name" value="ALPHA_CA_2"/>
    <property type="match status" value="1"/>
</dbReference>
<dbReference type="InterPro" id="IPR029021">
    <property type="entry name" value="Prot-tyrosine_phosphatase-like"/>
</dbReference>
<feature type="domain" description="Tyrosine-protein phosphatase" evidence="16">
    <location>
        <begin position="1545"/>
        <end position="1804"/>
    </location>
</feature>
<comment type="similarity">
    <text evidence="2">Belongs to the protein-tyrosine phosphatase family. Receptor class 5 subfamily.</text>
</comment>
<dbReference type="InterPro" id="IPR003595">
    <property type="entry name" value="Tyr_Pase_cat"/>
</dbReference>
<dbReference type="PANTHER" id="PTHR19134">
    <property type="entry name" value="RECEPTOR-TYPE TYROSINE-PROTEIN PHOSPHATASE"/>
    <property type="match status" value="1"/>
</dbReference>
<dbReference type="STRING" id="113540.ENSSFOP00015011167"/>
<reference evidence="20 21" key="1">
    <citation type="submission" date="2015-08" db="EMBL/GenBank/DDBJ databases">
        <title>The genome of the Asian arowana (Scleropages formosus).</title>
        <authorList>
            <person name="Tan M.H."/>
            <person name="Gan H.M."/>
            <person name="Croft L.J."/>
            <person name="Austin C.M."/>
        </authorList>
    </citation>
    <scope>NUCLEOTIDE SEQUENCE [LARGE SCALE GENOMIC DNA]</scope>
    <source>
        <strain evidence="20">Aro1</strain>
    </source>
</reference>
<evidence type="ECO:0000256" key="3">
    <source>
        <dbReference type="ARBA" id="ARBA00013064"/>
    </source>
</evidence>
<evidence type="ECO:0000256" key="14">
    <source>
        <dbReference type="SAM" id="MobiDB-lite"/>
    </source>
</evidence>
<evidence type="ECO:0000256" key="5">
    <source>
        <dbReference type="ARBA" id="ARBA00022729"/>
    </source>
</evidence>
<dbReference type="Gene3D" id="3.90.190.10">
    <property type="entry name" value="Protein tyrosine phosphatase superfamily"/>
    <property type="match status" value="2"/>
</dbReference>
<evidence type="ECO:0000259" key="19">
    <source>
        <dbReference type="PROSITE" id="PS51144"/>
    </source>
</evidence>
<dbReference type="Gene3D" id="3.10.200.10">
    <property type="entry name" value="Alpha carbonic anhydrase"/>
    <property type="match status" value="1"/>
</dbReference>
<evidence type="ECO:0000256" key="15">
    <source>
        <dbReference type="SAM" id="Phobius"/>
    </source>
</evidence>
<dbReference type="InterPro" id="IPR000242">
    <property type="entry name" value="PTP_cat"/>
</dbReference>
<keyword evidence="10 15" id="KW-0472">Membrane</keyword>
<feature type="domain" description="Alpha-carbonic anhydrase" evidence="19">
    <location>
        <begin position="17"/>
        <end position="281"/>
    </location>
</feature>
<dbReference type="PROSITE" id="PS00383">
    <property type="entry name" value="TYR_PHOSPHATASE_1"/>
    <property type="match status" value="1"/>
</dbReference>
<dbReference type="InterPro" id="IPR036116">
    <property type="entry name" value="FN3_sf"/>
</dbReference>
<dbReference type="SUPFAM" id="SSF52799">
    <property type="entry name" value="(Phosphotyrosine protein) phosphatases II"/>
    <property type="match status" value="2"/>
</dbReference>
<evidence type="ECO:0000256" key="13">
    <source>
        <dbReference type="ARBA" id="ARBA00051722"/>
    </source>
</evidence>
<dbReference type="InterPro" id="IPR016130">
    <property type="entry name" value="Tyr_Pase_AS"/>
</dbReference>
<dbReference type="Gene3D" id="2.60.40.10">
    <property type="entry name" value="Immunoglobulins"/>
    <property type="match status" value="1"/>
</dbReference>
<evidence type="ECO:0000256" key="10">
    <source>
        <dbReference type="ARBA" id="ARBA00023136"/>
    </source>
</evidence>
<protein>
    <recommendedName>
        <fullName evidence="3">protein-tyrosine-phosphatase</fullName>
        <ecNumber evidence="3">3.1.3.48</ecNumber>
    </recommendedName>
</protein>
<evidence type="ECO:0000256" key="4">
    <source>
        <dbReference type="ARBA" id="ARBA00022692"/>
    </source>
</evidence>
<evidence type="ECO:0000256" key="1">
    <source>
        <dbReference type="ARBA" id="ARBA00004479"/>
    </source>
</evidence>
<feature type="region of interest" description="Disordered" evidence="14">
    <location>
        <begin position="989"/>
        <end position="1148"/>
    </location>
</feature>
<gene>
    <name evidence="20" type="ORF">Z043_103239</name>
</gene>
<dbReference type="FunFam" id="3.10.200.10:FF:000004">
    <property type="entry name" value="receptor-type tyrosine-protein phosphatase zeta isoform X1"/>
    <property type="match status" value="1"/>
</dbReference>
<dbReference type="CDD" id="cd00063">
    <property type="entry name" value="FN3"/>
    <property type="match status" value="1"/>
</dbReference>
<feature type="transmembrane region" description="Helical" evidence="15">
    <location>
        <begin position="1167"/>
        <end position="1191"/>
    </location>
</feature>
<dbReference type="InterPro" id="IPR013783">
    <property type="entry name" value="Ig-like_fold"/>
</dbReference>
<dbReference type="SUPFAM" id="SSF51069">
    <property type="entry name" value="Carbonic anhydrase"/>
    <property type="match status" value="1"/>
</dbReference>
<dbReference type="SMART" id="SM00060">
    <property type="entry name" value="FN3"/>
    <property type="match status" value="1"/>
</dbReference>
<organism evidence="20 21">
    <name type="scientific">Scleropages formosus</name>
    <name type="common">Asian bonytongue</name>
    <name type="synonym">Osteoglossum formosum</name>
    <dbReference type="NCBI Taxonomy" id="113540"/>
    <lineage>
        <taxon>Eukaryota</taxon>
        <taxon>Metazoa</taxon>
        <taxon>Chordata</taxon>
        <taxon>Craniata</taxon>
        <taxon>Vertebrata</taxon>
        <taxon>Euteleostomi</taxon>
        <taxon>Actinopterygii</taxon>
        <taxon>Neopterygii</taxon>
        <taxon>Teleostei</taxon>
        <taxon>Osteoglossocephala</taxon>
        <taxon>Osteoglossomorpha</taxon>
        <taxon>Osteoglossiformes</taxon>
        <taxon>Osteoglossidae</taxon>
        <taxon>Scleropages</taxon>
    </lineage>
</organism>
<keyword evidence="8" id="KW-0904">Protein phosphatase</keyword>
<dbReference type="InterPro" id="IPR041887">
    <property type="entry name" value="Alpha_CARP_receptor-type"/>
</dbReference>
<dbReference type="PROSITE" id="PS50055">
    <property type="entry name" value="TYR_PHOSPHATASE_PTP"/>
    <property type="match status" value="2"/>
</dbReference>
<dbReference type="SMART" id="SM00194">
    <property type="entry name" value="PTPc"/>
    <property type="match status" value="2"/>
</dbReference>
<dbReference type="InterPro" id="IPR003961">
    <property type="entry name" value="FN3_dom"/>
</dbReference>
<dbReference type="CDD" id="cd03122">
    <property type="entry name" value="alpha_CARP_receptor_like"/>
    <property type="match status" value="1"/>
</dbReference>
<keyword evidence="20" id="KW-0675">Receptor</keyword>
<dbReference type="PANTHER" id="PTHR19134:SF461">
    <property type="entry name" value="RECEPTOR-TYPE TYROSINE-PROTEIN PHOSPHATASE ZETA"/>
    <property type="match status" value="1"/>
</dbReference>
<keyword evidence="11" id="KW-1015">Disulfide bond</keyword>
<comment type="caution">
    <text evidence="20">The sequence shown here is derived from an EMBL/GenBank/DDBJ whole genome shotgun (WGS) entry which is preliminary data.</text>
</comment>
<comment type="subcellular location">
    <subcellularLocation>
        <location evidence="1">Membrane</location>
        <topology evidence="1">Single-pass type I membrane protein</topology>
    </subcellularLocation>
</comment>
<dbReference type="PRINTS" id="PR00700">
    <property type="entry name" value="PRTYPHPHTASE"/>
</dbReference>
<dbReference type="PROSITE" id="PS50853">
    <property type="entry name" value="FN3"/>
    <property type="match status" value="1"/>
</dbReference>
<feature type="domain" description="Tyrosine specific protein phosphatases" evidence="17">
    <location>
        <begin position="1434"/>
        <end position="1505"/>
    </location>
</feature>
<keyword evidence="5" id="KW-0732">Signal</keyword>
<feature type="compositionally biased region" description="Low complexity" evidence="14">
    <location>
        <begin position="1025"/>
        <end position="1036"/>
    </location>
</feature>
<feature type="compositionally biased region" description="Low complexity" evidence="14">
    <location>
        <begin position="1049"/>
        <end position="1060"/>
    </location>
</feature>
<feature type="domain" description="Tyrosine specific protein phosphatases" evidence="17">
    <location>
        <begin position="1721"/>
        <end position="1795"/>
    </location>
</feature>
<dbReference type="PROSITE" id="PS50056">
    <property type="entry name" value="TYR_PHOSPHATASE_2"/>
    <property type="match status" value="2"/>
</dbReference>
<evidence type="ECO:0000256" key="7">
    <source>
        <dbReference type="ARBA" id="ARBA00022801"/>
    </source>
</evidence>
<sequence>NLAHGYYRTQRKFKEDIDWSYAGTLNQNNWAKKYPSCNNAKQSPINIDDDLSQVKMQFQKLKLEGFEQETSNTTTIHNDGKTVAINLNDEYYISGGGLRSRFKVGRITFHWGQCNASSDGSEHSLDGIKFPLEMQIYGYEAHKFQSLDSALKDGGRLTALSVLFEVSAEDNENYVAIIDGVKTVTRLGKTAVLEPFSLLGLLPNSTEKYYIYNGSLTTPPCSETVEWIVFRNTVDISDVQLETFCEVMTMQQAGYVMLMDYLQNNFREQQLKFVGQVFSSYTGTEDVPTPICSSEPENVEADPYNYTSLLVTWERPRAVYDVGIERYSVSYQPVGDEDLPKNEYLTDGDQDVGAIIQDLSANTSYVVQVVAVCINGLQGRASDLLVVGMPLDDPDQKQRPHQTSTSSVGIVTTTEQPGFLFPGIRTTKLPVQARSTEEISQPWFTEQNSSRGYSGQPVTSNSHPMVGNQLFGNKTQENISNIFYEDVLNSTGFEHTTPTVISVPYEEIFSDSASPKGSLATSVDSGVFHPTTDSELPKTHRTTDSELAEIFPFQETQVTVTSAPFPLGIPLQPTSPSAQYPSASAPGDIVSQTTQSGFNGETAHPIPTVCDTLSSRSHTDSVVCLHASPLSLSSSSSMYHKTLSSLPPGGRGMSEGWPNFSGGVTHAAAVLLSAGGPSLTPCSSSTLSLQHSSHSVFGWESGAFYSADGTAASAADDDDNDEDDDGDVMSGSASVATGDPQLISRDTLPLQTLPDSSATEQFSDSDWDLFQFSKPIRTVSAAKTLTPSTVDDFLQPSIPLSGDFMLVLATDDLGDALKRRHSSIRPVDGASYIWGQVKPSVLDGGVLGSLVASREVGLPSISPAIAKHTSTPYTYAANELSWHTIGWNFLHTSVHLLLPPAVPDPTSDFSSLLILTGQSDSSSGSVADLQSSLSPTAGTHGDVYADNSVGMPPVVLPPSSGTMPSSAADSHSDVYVSVTATLAITQSHTPVPSWTTPLNSPALSPTASYEAGSTPTLAQEGQVESSASGSALYSGSQEDIDQEWERGRTLVTSTGTTSPTVPAPLETEDDGDEQGDRSSSFYFENEVETESGTVETKGPSPGERTLTDGDEDGGSGSPYDNETSSDFGVPDYSGRQSEDAPLAEAINSSHESRIGLAEMDDREKRTVLPLVVVSTLTFLCLFVLVGILIYWRKCFQMAHFYIEDSTSPRVIGAPPSLALSAAENHEALPIKQFVKHVAELHDTNTFSQEFEEIQACTVDLGITADSSIHPENKNKNRYINILAYDHSRVKLSSSSDRNGWSADYINANYVDGFTQPKAYIATQGPLKSSMEDFWRMVWEQNASVIVMITNLVEKGRRKCDQYWPLDSQEEYGSFLVTLRSTKVLAYYTQRTFTLKNTRAKKGSQKEQTHERTVVQYHYTQWPDMGVPEYTLPVLTFVRKSSQVNLGNMGPVVVHCSAGVGRTGTYIVLDSMLRQIKEQGTVNILGFLKHIRTQRNYLVQTEEQYIFIHDALVEAILSKETEVHSSHIHTYVNELLIPGPSGQTPLEKQFKMITQSNAKQCDYSAALKQCNRDKNRNSSLLPVERSRVHLSTTAGEISDYINASYIMGYQQSNEFIITQNPLPSTMKDFWKMIWDHSTQVVIALPDGLDLAEDECIYWPTKSQPIRFDTFTVTFMGEDHMCLSNEDMLIVQDFILEATQDDYVLEVRQYRAPRWPNPDGPISNTFELINIIKEESVSRDGPIVVHDKRGGNIAGTFCALMTLLHQLEMESSFDVYWVAKMINLMRPGIFTDIDQYQFLYKVIMSLVAKKEEVRMLQCADNGLALGGTGSDSESLESLV</sequence>
<comment type="catalytic activity">
    <reaction evidence="13">
        <text>O-phospho-L-tyrosyl-[protein] + H2O = L-tyrosyl-[protein] + phosphate</text>
        <dbReference type="Rhea" id="RHEA:10684"/>
        <dbReference type="Rhea" id="RHEA-COMP:10136"/>
        <dbReference type="Rhea" id="RHEA-COMP:20101"/>
        <dbReference type="ChEBI" id="CHEBI:15377"/>
        <dbReference type="ChEBI" id="CHEBI:43474"/>
        <dbReference type="ChEBI" id="CHEBI:46858"/>
        <dbReference type="ChEBI" id="CHEBI:61978"/>
        <dbReference type="EC" id="3.1.3.48"/>
    </reaction>
</comment>
<dbReference type="Proteomes" id="UP000034805">
    <property type="component" value="Unassembled WGS sequence"/>
</dbReference>
<evidence type="ECO:0000313" key="20">
    <source>
        <dbReference type="EMBL" id="KPP77344.1"/>
    </source>
</evidence>
<evidence type="ECO:0000256" key="2">
    <source>
        <dbReference type="ARBA" id="ARBA00006246"/>
    </source>
</evidence>
<feature type="region of interest" description="Disordered" evidence="14">
    <location>
        <begin position="710"/>
        <end position="744"/>
    </location>
</feature>
<dbReference type="Pfam" id="PF00102">
    <property type="entry name" value="Y_phosphatase"/>
    <property type="match status" value="2"/>
</dbReference>
<evidence type="ECO:0000313" key="21">
    <source>
        <dbReference type="Proteomes" id="UP000034805"/>
    </source>
</evidence>
<dbReference type="FunFam" id="3.90.190.10:FF:000013">
    <property type="entry name" value="receptor-type tyrosine-protein phosphatase zeta isoform X1"/>
    <property type="match status" value="1"/>
</dbReference>
<keyword evidence="7" id="KW-0378">Hydrolase</keyword>
<dbReference type="EC" id="3.1.3.48" evidence="3"/>
<feature type="region of interest" description="Disordered" evidence="14">
    <location>
        <begin position="920"/>
        <end position="943"/>
    </location>
</feature>
<keyword evidence="12" id="KW-0325">Glycoprotein</keyword>
<feature type="domain" description="Fibronectin type-III" evidence="18">
    <location>
        <begin position="295"/>
        <end position="392"/>
    </location>
</feature>
<evidence type="ECO:0000256" key="8">
    <source>
        <dbReference type="ARBA" id="ARBA00022912"/>
    </source>
</evidence>
<feature type="compositionally biased region" description="Acidic residues" evidence="14">
    <location>
        <begin position="715"/>
        <end position="727"/>
    </location>
</feature>
<dbReference type="SUPFAM" id="SSF49265">
    <property type="entry name" value="Fibronectin type III"/>
    <property type="match status" value="1"/>
</dbReference>
<evidence type="ECO:0000259" key="17">
    <source>
        <dbReference type="PROSITE" id="PS50056"/>
    </source>
</evidence>
<evidence type="ECO:0000256" key="9">
    <source>
        <dbReference type="ARBA" id="ARBA00022989"/>
    </source>
</evidence>
<evidence type="ECO:0000259" key="18">
    <source>
        <dbReference type="PROSITE" id="PS50853"/>
    </source>
</evidence>
<dbReference type="InterPro" id="IPR050348">
    <property type="entry name" value="Protein-Tyr_Phosphatase"/>
</dbReference>
<evidence type="ECO:0000256" key="12">
    <source>
        <dbReference type="ARBA" id="ARBA00023180"/>
    </source>
</evidence>
<dbReference type="SMART" id="SM00404">
    <property type="entry name" value="PTPc_motif"/>
    <property type="match status" value="2"/>
</dbReference>
<feature type="compositionally biased region" description="Polar residues" evidence="14">
    <location>
        <begin position="920"/>
        <end position="937"/>
    </location>
</feature>
<accession>A0A0P7VMU2</accession>
<dbReference type="CDD" id="cd14550">
    <property type="entry name" value="R5-PTP-2"/>
    <property type="match status" value="1"/>
</dbReference>
<keyword evidence="4 15" id="KW-0812">Transmembrane</keyword>
<dbReference type="InterPro" id="IPR036398">
    <property type="entry name" value="CA_dom_sf"/>
</dbReference>
<evidence type="ECO:0000259" key="16">
    <source>
        <dbReference type="PROSITE" id="PS50055"/>
    </source>
</evidence>
<evidence type="ECO:0000256" key="6">
    <source>
        <dbReference type="ARBA" id="ARBA00022737"/>
    </source>
</evidence>
<keyword evidence="6" id="KW-0677">Repeat</keyword>
<dbReference type="InterPro" id="IPR000387">
    <property type="entry name" value="Tyr_Pase_dom"/>
</dbReference>
<dbReference type="EMBL" id="JARO02000815">
    <property type="protein sequence ID" value="KPP77344.1"/>
    <property type="molecule type" value="Genomic_DNA"/>
</dbReference>
<dbReference type="GO" id="GO:0005886">
    <property type="term" value="C:plasma membrane"/>
    <property type="evidence" value="ECO:0007669"/>
    <property type="project" value="UniProtKB-ARBA"/>
</dbReference>
<name>A0A0P7VMU2_SCLFO</name>
<dbReference type="Pfam" id="PF00041">
    <property type="entry name" value="fn3"/>
    <property type="match status" value="1"/>
</dbReference>
<feature type="non-terminal residue" evidence="20">
    <location>
        <position position="1"/>
    </location>
</feature>
<keyword evidence="9 15" id="KW-1133">Transmembrane helix</keyword>
<proteinExistence type="inferred from homology"/>
<dbReference type="InterPro" id="IPR001148">
    <property type="entry name" value="CA_dom"/>
</dbReference>